<evidence type="ECO:0000313" key="8">
    <source>
        <dbReference type="EMBL" id="KIS23208.1"/>
    </source>
</evidence>
<dbReference type="PROSITE" id="PS51782">
    <property type="entry name" value="LYSM"/>
    <property type="match status" value="2"/>
</dbReference>
<evidence type="ECO:0000256" key="2">
    <source>
        <dbReference type="ARBA" id="ARBA00023295"/>
    </source>
</evidence>
<organism evidence="8 9">
    <name type="scientific">Clostridium botulinum B2 450</name>
    <dbReference type="NCBI Taxonomy" id="1379739"/>
    <lineage>
        <taxon>Bacteria</taxon>
        <taxon>Bacillati</taxon>
        <taxon>Bacillota</taxon>
        <taxon>Clostridia</taxon>
        <taxon>Eubacteriales</taxon>
        <taxon>Clostridiaceae</taxon>
        <taxon>Clostridium</taxon>
    </lineage>
</organism>
<dbReference type="PROSITE" id="PS51781">
    <property type="entry name" value="SH3B"/>
    <property type="match status" value="1"/>
</dbReference>
<dbReference type="Gene3D" id="2.30.30.40">
    <property type="entry name" value="SH3 Domains"/>
    <property type="match status" value="1"/>
</dbReference>
<keyword evidence="1 3" id="KW-0378">Hydrolase</keyword>
<dbReference type="OrthoDB" id="9769314at2"/>
<feature type="domain" description="LysM" evidence="6">
    <location>
        <begin position="7"/>
        <end position="50"/>
    </location>
</feature>
<evidence type="ECO:0000313" key="9">
    <source>
        <dbReference type="Proteomes" id="UP000032250"/>
    </source>
</evidence>
<dbReference type="PATRIC" id="fig|1379739.3.peg.1585"/>
<evidence type="ECO:0000259" key="5">
    <source>
        <dbReference type="PROSITE" id="PS51781"/>
    </source>
</evidence>
<gene>
    <name evidence="8" type="ORF">N495_06270</name>
</gene>
<dbReference type="Gene3D" id="3.20.20.80">
    <property type="entry name" value="Glycosidases"/>
    <property type="match status" value="1"/>
</dbReference>
<dbReference type="InterPro" id="IPR029070">
    <property type="entry name" value="Chitinase_insertion_sf"/>
</dbReference>
<dbReference type="PANTHER" id="PTHR46066">
    <property type="entry name" value="CHITINASE DOMAIN-CONTAINING PROTEIN 1 FAMILY MEMBER"/>
    <property type="match status" value="1"/>
</dbReference>
<feature type="domain" description="SH3b" evidence="5">
    <location>
        <begin position="99"/>
        <end position="161"/>
    </location>
</feature>
<comment type="similarity">
    <text evidence="4">Belongs to the glycosyl hydrolase 18 family.</text>
</comment>
<name>A0A0D0ZX68_CLOBO</name>
<feature type="domain" description="GH18" evidence="7">
    <location>
        <begin position="170"/>
        <end position="502"/>
    </location>
</feature>
<dbReference type="CDD" id="cd02874">
    <property type="entry name" value="GH18_CFLE_spore_hydrolase"/>
    <property type="match status" value="1"/>
</dbReference>
<dbReference type="Proteomes" id="UP000032250">
    <property type="component" value="Unassembled WGS sequence"/>
</dbReference>
<dbReference type="PROSITE" id="PS51910">
    <property type="entry name" value="GH18_2"/>
    <property type="match status" value="1"/>
</dbReference>
<dbReference type="InterPro" id="IPR001579">
    <property type="entry name" value="Glyco_hydro_18_chit_AS"/>
</dbReference>
<dbReference type="HOGENOM" id="CLU_037415_4_1_9"/>
<dbReference type="InterPro" id="IPR041704">
    <property type="entry name" value="CFLE_GH18"/>
</dbReference>
<dbReference type="SUPFAM" id="SSF51445">
    <property type="entry name" value="(Trans)glycosidases"/>
    <property type="match status" value="1"/>
</dbReference>
<dbReference type="SMART" id="SM00287">
    <property type="entry name" value="SH3b"/>
    <property type="match status" value="1"/>
</dbReference>
<dbReference type="RefSeq" id="WP_003487069.1">
    <property type="nucleotide sequence ID" value="NZ_JXSU01000007.1"/>
</dbReference>
<dbReference type="PANTHER" id="PTHR46066:SF2">
    <property type="entry name" value="CHITINASE DOMAIN-CONTAINING PROTEIN 1"/>
    <property type="match status" value="1"/>
</dbReference>
<protein>
    <submittedName>
        <fullName evidence="8">Glycosyl hydrolase</fullName>
    </submittedName>
</protein>
<dbReference type="InterPro" id="IPR011583">
    <property type="entry name" value="Chitinase_II/V-like_cat"/>
</dbReference>
<dbReference type="GO" id="GO:0004553">
    <property type="term" value="F:hydrolase activity, hydrolyzing O-glycosyl compounds"/>
    <property type="evidence" value="ECO:0007669"/>
    <property type="project" value="InterPro"/>
</dbReference>
<evidence type="ECO:0000256" key="4">
    <source>
        <dbReference type="RuleBase" id="RU004453"/>
    </source>
</evidence>
<accession>A0A0D0ZX68</accession>
<dbReference type="InterPro" id="IPR036779">
    <property type="entry name" value="LysM_dom_sf"/>
</dbReference>
<dbReference type="InterPro" id="IPR017853">
    <property type="entry name" value="GH"/>
</dbReference>
<dbReference type="PROSITE" id="PS01095">
    <property type="entry name" value="GH18_1"/>
    <property type="match status" value="1"/>
</dbReference>
<dbReference type="Gene3D" id="3.10.350.10">
    <property type="entry name" value="LysM domain"/>
    <property type="match status" value="2"/>
</dbReference>
<reference evidence="8 9" key="1">
    <citation type="submission" date="2014-06" db="EMBL/GenBank/DDBJ databases">
        <title>Genome characterization of distinct group I Clostridium botulinum lineages.</title>
        <authorList>
            <person name="Giordani F."/>
            <person name="Anselmo A."/>
            <person name="Fillo S."/>
            <person name="Palozzi A.M."/>
            <person name="Fortunato A."/>
            <person name="Gentile B."/>
            <person name="Ciammaruconi A."/>
            <person name="Anniballi F."/>
            <person name="De Medici D."/>
            <person name="Lista F."/>
        </authorList>
    </citation>
    <scope>NUCLEOTIDE SEQUENCE [LARGE SCALE GENOMIC DNA]</scope>
    <source>
        <strain evidence="8 9">B2 450</strain>
    </source>
</reference>
<feature type="domain" description="LysM" evidence="6">
    <location>
        <begin position="53"/>
        <end position="96"/>
    </location>
</feature>
<dbReference type="Gene3D" id="3.10.50.10">
    <property type="match status" value="1"/>
</dbReference>
<dbReference type="InterPro" id="IPR003646">
    <property type="entry name" value="SH3-like_bac-type"/>
</dbReference>
<dbReference type="Pfam" id="PF08239">
    <property type="entry name" value="SH3_3"/>
    <property type="match status" value="1"/>
</dbReference>
<dbReference type="InterPro" id="IPR018392">
    <property type="entry name" value="LysM"/>
</dbReference>
<dbReference type="AlphaFoldDB" id="A0A0D0ZX68"/>
<dbReference type="SUPFAM" id="SSF54106">
    <property type="entry name" value="LysM domain"/>
    <property type="match status" value="2"/>
</dbReference>
<dbReference type="CDD" id="cd00118">
    <property type="entry name" value="LysM"/>
    <property type="match status" value="2"/>
</dbReference>
<evidence type="ECO:0000259" key="6">
    <source>
        <dbReference type="PROSITE" id="PS51782"/>
    </source>
</evidence>
<dbReference type="EMBL" id="JXSU01000007">
    <property type="protein sequence ID" value="KIS23208.1"/>
    <property type="molecule type" value="Genomic_DNA"/>
</dbReference>
<evidence type="ECO:0000256" key="3">
    <source>
        <dbReference type="RuleBase" id="RU000489"/>
    </source>
</evidence>
<evidence type="ECO:0000259" key="7">
    <source>
        <dbReference type="PROSITE" id="PS51910"/>
    </source>
</evidence>
<sequence length="504" mass="57552">MWRQPNISYIVKPGDSLFKIARSYGITVEQLKEYNGLVSDELYVGQQIFIPISIYEVKRGDSLYSIAKKFNTTVESLMVLNNLDSINLSIGQILYIPIYTEAIMKVEDGNIRSRPDINSQVLYKMDKGAKLPIINVHKDFYGIKLFNGNEGFVSKTIVDFKTYGNMKPVVAVDGFYTLEEGETLPSSYESFVTNRNLISEICLFMFRIDPNDATAIENFGQFTDEYVEELVNIAHRNNVRILAVVHNLLYRPGGTTKAKDLVKELVSTKENRQIFINNLINLIEKYNFDGVNIDIEDVYIEDRDRLSSLYLEMGRELRKRGYYLSASVPARVSDEPFNPFSDPFDYRIIGSAVDEFIVMLYNEHGWPGSGPGPVVSIGWMNRVLNYTITRVLRNKVVAAVSVFGFDFNLTTGRNTYVTYAGAVEIANRYGKDIIFDEETKTPMFSYIDENGNNHEVWFENAESIYAKAELAFNKGIKGIALWRLGMEDEKIWDSMKKDIVVKMA</sequence>
<keyword evidence="2 3" id="KW-0326">Glycosidase</keyword>
<dbReference type="SMART" id="SM00636">
    <property type="entry name" value="Glyco_18"/>
    <property type="match status" value="1"/>
</dbReference>
<dbReference type="InterPro" id="IPR001223">
    <property type="entry name" value="Glyco_hydro18_cat"/>
</dbReference>
<dbReference type="Pfam" id="PF01476">
    <property type="entry name" value="LysM"/>
    <property type="match status" value="2"/>
</dbReference>
<comment type="caution">
    <text evidence="8">The sequence shown here is derived from an EMBL/GenBank/DDBJ whole genome shotgun (WGS) entry which is preliminary data.</text>
</comment>
<evidence type="ECO:0000256" key="1">
    <source>
        <dbReference type="ARBA" id="ARBA00022801"/>
    </source>
</evidence>
<dbReference type="Pfam" id="PF00704">
    <property type="entry name" value="Glyco_hydro_18"/>
    <property type="match status" value="1"/>
</dbReference>
<dbReference type="SMART" id="SM00257">
    <property type="entry name" value="LysM"/>
    <property type="match status" value="2"/>
</dbReference>
<dbReference type="GO" id="GO:0008061">
    <property type="term" value="F:chitin binding"/>
    <property type="evidence" value="ECO:0007669"/>
    <property type="project" value="InterPro"/>
</dbReference>
<dbReference type="GO" id="GO:0005975">
    <property type="term" value="P:carbohydrate metabolic process"/>
    <property type="evidence" value="ECO:0007669"/>
    <property type="project" value="InterPro"/>
</dbReference>
<proteinExistence type="inferred from homology"/>